<feature type="compositionally biased region" description="Basic and acidic residues" evidence="2">
    <location>
        <begin position="10"/>
        <end position="21"/>
    </location>
</feature>
<evidence type="ECO:0000313" key="4">
    <source>
        <dbReference type="EMBL" id="KAK0516252.1"/>
    </source>
</evidence>
<dbReference type="AlphaFoldDB" id="A0AA39V4Y6"/>
<feature type="region of interest" description="Disordered" evidence="2">
    <location>
        <begin position="1"/>
        <end position="21"/>
    </location>
</feature>
<evidence type="ECO:0000256" key="1">
    <source>
        <dbReference type="SAM" id="Coils"/>
    </source>
</evidence>
<keyword evidence="5" id="KW-1185">Reference proteome</keyword>
<protein>
    <recommendedName>
        <fullName evidence="3">DUF7708 domain-containing protein</fullName>
    </recommendedName>
</protein>
<reference evidence="4" key="1">
    <citation type="submission" date="2023-03" db="EMBL/GenBank/DDBJ databases">
        <title>Complete genome of Cladonia borealis.</title>
        <authorList>
            <person name="Park H."/>
        </authorList>
    </citation>
    <scope>NUCLEOTIDE SEQUENCE</scope>
    <source>
        <strain evidence="4">ANT050790</strain>
    </source>
</reference>
<evidence type="ECO:0000259" key="3">
    <source>
        <dbReference type="Pfam" id="PF24809"/>
    </source>
</evidence>
<dbReference type="Pfam" id="PF24809">
    <property type="entry name" value="DUF7708"/>
    <property type="match status" value="1"/>
</dbReference>
<keyword evidence="1" id="KW-0175">Coiled coil</keyword>
<evidence type="ECO:0000256" key="2">
    <source>
        <dbReference type="SAM" id="MobiDB-lite"/>
    </source>
</evidence>
<comment type="caution">
    <text evidence="4">The sequence shown here is derived from an EMBL/GenBank/DDBJ whole genome shotgun (WGS) entry which is preliminary data.</text>
</comment>
<proteinExistence type="predicted"/>
<name>A0AA39V4Y6_9LECA</name>
<gene>
    <name evidence="4" type="ORF">JMJ35_000855</name>
</gene>
<dbReference type="Proteomes" id="UP001166286">
    <property type="component" value="Unassembled WGS sequence"/>
</dbReference>
<dbReference type="InterPro" id="IPR056125">
    <property type="entry name" value="DUF7708"/>
</dbReference>
<feature type="domain" description="DUF7708" evidence="3">
    <location>
        <begin position="100"/>
        <end position="232"/>
    </location>
</feature>
<accession>A0AA39V4Y6</accession>
<dbReference type="EMBL" id="JAFEKC020000002">
    <property type="protein sequence ID" value="KAK0516252.1"/>
    <property type="molecule type" value="Genomic_DNA"/>
</dbReference>
<organism evidence="4 5">
    <name type="scientific">Cladonia borealis</name>
    <dbReference type="NCBI Taxonomy" id="184061"/>
    <lineage>
        <taxon>Eukaryota</taxon>
        <taxon>Fungi</taxon>
        <taxon>Dikarya</taxon>
        <taxon>Ascomycota</taxon>
        <taxon>Pezizomycotina</taxon>
        <taxon>Lecanoromycetes</taxon>
        <taxon>OSLEUM clade</taxon>
        <taxon>Lecanoromycetidae</taxon>
        <taxon>Lecanorales</taxon>
        <taxon>Lecanorineae</taxon>
        <taxon>Cladoniaceae</taxon>
        <taxon>Cladonia</taxon>
    </lineage>
</organism>
<sequence>MSSKGQSGEKNTRRFSEKDLKAVETSEEEQVQFKNWVVTSNQYSKDEKAAFNVDSVAAFKDYWEETNSKKGGFDRRHEKGCGLWAKRYQSSAAFVQPFLDDFSPIVRIVTDFGAPYGNVAMGTVSLLLAVARNKNEMEKSLELTISSIRDRLPGLKLFQTIYNDENDELDMALQSLIVSAYQGFMEFCIGATRYYKSGGPRRWLRALSPTNSFAKKAAEVQGQIVQIRRLCEELLNKNVDVIKRSSMKLEQANLELKAQITELQEGYDQNCLNEVQRLLNLDEFSEEEHRRKWEKHSQAVDTDDDLNTETLQQMRGQELDSFRACEDYRFWRNSEHSCLLILSGYNNISILGVHQCWLSPIASALVKDFGQQEIRPLYAYFALAQNGKLVYDVVPVILLQLLRQKSGALRDEQRHAELRTQLRKFHQRGMDEGDRVSAMERVALRVIDFFDESEILYIIVDRADRCRDPKTVDHRKALLRIFIKMVEAARCKLKILTVTDGHSWCVENYRDELGAKMKDRIIIHTAEQEIMY</sequence>
<evidence type="ECO:0000313" key="5">
    <source>
        <dbReference type="Proteomes" id="UP001166286"/>
    </source>
</evidence>
<feature type="coiled-coil region" evidence="1">
    <location>
        <begin position="217"/>
        <end position="266"/>
    </location>
</feature>